<sequence>MTSRQQFLRKIVYLVIMAVLLGVLAYLGTPAAPSRDPQRSSPGGVLAQVREKEGLTPTQLGQLDPSGEAIKLATLGMRGVAVHILWMKAEDYKRRKDWTNLSAALEQMVKLEPHFVTVWRHQGWNLSFNVSVEFDDYRERFRWVIRGIKFLQEGIRYNEREPVLYGDVGWTYGWKIGMADESKQFRRLFMDPADPYEIHQGRPPRDNWLVGKDWYREAERLTDQGAILRTTPLIFYSHRPKFQMNYAEAIEKEGTFGETAMDAWKTGWHEFVNEFGHRELPSGYEDFPIIRLYERELLLQQARELAQQIDELEPGLREQLLAERRKELTPEEREAYDTPPYDRTARQADLALSAEIKMRLTHEQVARRIKDPAKRKKALELARKAMELERRAQIVEHNRTIVNYDYWKRHAEVEQQPEAVAAREAMFQSLEAYHNNDHITAMEIFLEAARRWKKVIEKNPDIQYDDAFVSDLSEITDRYMRILDQLDEVFPEDFALQDIIRRRVKRRPEYQIAMEKVAAAQKAIRAGDLGQARSNLEEAFSRFHELTELVKSLKLLSDRQTINDMMNAIDLYDAVMVKLGDVFPRNFVLADIIRIQCLHTPELVAIKRHAAMANSILTAGVNPANLAKARAEFEQALPQAAALLKKVPHLARLSDRRTATELAELDINYNRLLSTIGESLPADYPLREFHEKVVPILEKEYSEPAQPETQPSSATSGSSSKT</sequence>
<evidence type="ECO:0000256" key="2">
    <source>
        <dbReference type="SAM" id="Phobius"/>
    </source>
</evidence>
<keyword evidence="2" id="KW-0812">Transmembrane</keyword>
<feature type="region of interest" description="Disordered" evidence="1">
    <location>
        <begin position="698"/>
        <end position="722"/>
    </location>
</feature>
<evidence type="ECO:0000313" key="3">
    <source>
        <dbReference type="EMBL" id="ASV72842.1"/>
    </source>
</evidence>
<organism evidence="3 4">
    <name type="scientific">Thermogutta terrifontis</name>
    <dbReference type="NCBI Taxonomy" id="1331910"/>
    <lineage>
        <taxon>Bacteria</taxon>
        <taxon>Pseudomonadati</taxon>
        <taxon>Planctomycetota</taxon>
        <taxon>Planctomycetia</taxon>
        <taxon>Pirellulales</taxon>
        <taxon>Thermoguttaceae</taxon>
        <taxon>Thermogutta</taxon>
    </lineage>
</organism>
<dbReference type="KEGG" id="ttf:THTE_0240"/>
<gene>
    <name evidence="3" type="ORF">THTE_0240</name>
</gene>
<dbReference type="AlphaFoldDB" id="A0A286RA65"/>
<feature type="compositionally biased region" description="Low complexity" evidence="1">
    <location>
        <begin position="712"/>
        <end position="722"/>
    </location>
</feature>
<dbReference type="Proteomes" id="UP000215086">
    <property type="component" value="Chromosome"/>
</dbReference>
<dbReference type="OrthoDB" id="239224at2"/>
<protein>
    <submittedName>
        <fullName evidence="3">IRE (Iron responsive element)-like protein</fullName>
    </submittedName>
</protein>
<dbReference type="EMBL" id="CP018477">
    <property type="protein sequence ID" value="ASV72842.1"/>
    <property type="molecule type" value="Genomic_DNA"/>
</dbReference>
<accession>A0A286RA65</accession>
<feature type="transmembrane region" description="Helical" evidence="2">
    <location>
        <begin position="12"/>
        <end position="32"/>
    </location>
</feature>
<reference evidence="3 4" key="1">
    <citation type="journal article" name="Front. Microbiol.">
        <title>Sugar Metabolism of the First Thermophilic Planctomycete Thermogutta terrifontis: Comparative Genomic and Transcriptomic Approaches.</title>
        <authorList>
            <person name="Elcheninov A.G."/>
            <person name="Menzel P."/>
            <person name="Gudbergsdottir S.R."/>
            <person name="Slesarev A.I."/>
            <person name="Kadnikov V.V."/>
            <person name="Krogh A."/>
            <person name="Bonch-Osmolovskaya E.A."/>
            <person name="Peng X."/>
            <person name="Kublanov I.V."/>
        </authorList>
    </citation>
    <scope>NUCLEOTIDE SEQUENCE [LARGE SCALE GENOMIC DNA]</scope>
    <source>
        <strain evidence="3 4">R1</strain>
    </source>
</reference>
<evidence type="ECO:0000256" key="1">
    <source>
        <dbReference type="SAM" id="MobiDB-lite"/>
    </source>
</evidence>
<keyword evidence="2" id="KW-0472">Membrane</keyword>
<dbReference type="RefSeq" id="WP_095413647.1">
    <property type="nucleotide sequence ID" value="NZ_CP018477.1"/>
</dbReference>
<keyword evidence="4" id="KW-1185">Reference proteome</keyword>
<keyword evidence="2" id="KW-1133">Transmembrane helix</keyword>
<name>A0A286RA65_9BACT</name>
<proteinExistence type="predicted"/>
<evidence type="ECO:0000313" key="4">
    <source>
        <dbReference type="Proteomes" id="UP000215086"/>
    </source>
</evidence>